<name>A0A4R7G7Y2_9MICC</name>
<dbReference type="GO" id="GO:0016491">
    <property type="term" value="F:oxidoreductase activity"/>
    <property type="evidence" value="ECO:0007669"/>
    <property type="project" value="UniProtKB-KW"/>
</dbReference>
<gene>
    <name evidence="3" type="ORF">EV640_101223</name>
</gene>
<evidence type="ECO:0000313" key="4">
    <source>
        <dbReference type="Proteomes" id="UP000294506"/>
    </source>
</evidence>
<dbReference type="Pfam" id="PF03807">
    <property type="entry name" value="F420_oxidored"/>
    <property type="match status" value="1"/>
</dbReference>
<proteinExistence type="predicted"/>
<dbReference type="AlphaFoldDB" id="A0A4R7G7Y2"/>
<dbReference type="InterPro" id="IPR036291">
    <property type="entry name" value="NAD(P)-bd_dom_sf"/>
</dbReference>
<comment type="caution">
    <text evidence="3">The sequence shown here is derived from an EMBL/GenBank/DDBJ whole genome shotgun (WGS) entry which is preliminary data.</text>
</comment>
<dbReference type="Gene3D" id="3.40.50.720">
    <property type="entry name" value="NAD(P)-binding Rossmann-like Domain"/>
    <property type="match status" value="1"/>
</dbReference>
<sequence length="220" mass="23204">MTMTQTPLTIGVLGAGRVGTAVARQAVRAGHTVKIATAKPAADIALLTEVIVPGAVAVDREELRGADIIVLAVPLHKYRSIDTTVLRDQVVIDTMNYWAPVDGFMDEFETGVSTSEVIAEFLGAARVVKTLNHIGYGDLEIDSYPVGDPQRRALAVAGDDAAAKALVQDFVDSLGYDAVDAGPLAAGRAFENGTEIFNGRHDAARMQDLLSECGRVLASA</sequence>
<dbReference type="InterPro" id="IPR028939">
    <property type="entry name" value="P5C_Rdtase_cat_N"/>
</dbReference>
<dbReference type="Proteomes" id="UP000294506">
    <property type="component" value="Unassembled WGS sequence"/>
</dbReference>
<organism evidence="3 4">
    <name type="scientific">Nesterenkonia aurantiaca</name>
    <dbReference type="NCBI Taxonomy" id="1436010"/>
    <lineage>
        <taxon>Bacteria</taxon>
        <taxon>Bacillati</taxon>
        <taxon>Actinomycetota</taxon>
        <taxon>Actinomycetes</taxon>
        <taxon>Micrococcales</taxon>
        <taxon>Micrococcaceae</taxon>
        <taxon>Nesterenkonia</taxon>
    </lineage>
</organism>
<dbReference type="PANTHER" id="PTHR14239">
    <property type="entry name" value="DUDULIN-RELATED"/>
    <property type="match status" value="1"/>
</dbReference>
<dbReference type="EMBL" id="SOAN01000001">
    <property type="protein sequence ID" value="TDS87439.1"/>
    <property type="molecule type" value="Genomic_DNA"/>
</dbReference>
<keyword evidence="1" id="KW-0560">Oxidoreductase</keyword>
<keyword evidence="4" id="KW-1185">Reference proteome</keyword>
<reference evidence="3 4" key="1">
    <citation type="submission" date="2019-03" db="EMBL/GenBank/DDBJ databases">
        <title>Genomic Encyclopedia of Type Strains, Phase III (KMG-III): the genomes of soil and plant-associated and newly described type strains.</title>
        <authorList>
            <person name="Whitman W."/>
        </authorList>
    </citation>
    <scope>NUCLEOTIDE SEQUENCE [LARGE SCALE GENOMIC DNA]</scope>
    <source>
        <strain evidence="3 4">DSM 27373</strain>
    </source>
</reference>
<evidence type="ECO:0000256" key="1">
    <source>
        <dbReference type="ARBA" id="ARBA00023002"/>
    </source>
</evidence>
<dbReference type="InterPro" id="IPR051267">
    <property type="entry name" value="STEAP_metalloreductase"/>
</dbReference>
<feature type="domain" description="Pyrroline-5-carboxylate reductase catalytic N-terminal" evidence="2">
    <location>
        <begin position="9"/>
        <end position="97"/>
    </location>
</feature>
<protein>
    <recommendedName>
        <fullName evidence="2">Pyrroline-5-carboxylate reductase catalytic N-terminal domain-containing protein</fullName>
    </recommendedName>
</protein>
<dbReference type="SUPFAM" id="SSF51735">
    <property type="entry name" value="NAD(P)-binding Rossmann-fold domains"/>
    <property type="match status" value="1"/>
</dbReference>
<evidence type="ECO:0000313" key="3">
    <source>
        <dbReference type="EMBL" id="TDS87439.1"/>
    </source>
</evidence>
<accession>A0A4R7G7Y2</accession>
<evidence type="ECO:0000259" key="2">
    <source>
        <dbReference type="Pfam" id="PF03807"/>
    </source>
</evidence>